<feature type="region of interest" description="Disordered" evidence="1">
    <location>
        <begin position="457"/>
        <end position="480"/>
    </location>
</feature>
<evidence type="ECO:0000256" key="1">
    <source>
        <dbReference type="SAM" id="MobiDB-lite"/>
    </source>
</evidence>
<keyword evidence="4" id="KW-1185">Reference proteome</keyword>
<gene>
    <name evidence="3" type="primary">creD</name>
    <name evidence="3" type="ORF">ACFOWX_07615</name>
</gene>
<evidence type="ECO:0000313" key="3">
    <source>
        <dbReference type="EMBL" id="MFC4292279.1"/>
    </source>
</evidence>
<keyword evidence="2" id="KW-0472">Membrane</keyword>
<feature type="transmembrane region" description="Helical" evidence="2">
    <location>
        <begin position="12"/>
        <end position="33"/>
    </location>
</feature>
<dbReference type="PANTHER" id="PTHR30092:SF0">
    <property type="entry name" value="INNER MEMBRANE PROTEIN CRED"/>
    <property type="match status" value="1"/>
</dbReference>
<sequence>MKQERSPGFKLFLTGFIALMLAVPLAAVYLLSWDRQEQSKTAQESIAAGWGGPQIITGPVLVIPYETESVETVTQNGKDVTRTVKATRELYLSPEVNEVFTDLTPKRLKRSIYESVLFTANNSGTARFALPADFDRYGIKRESLKLASAELRFGISDARGLQSNSQVSVNGKTRELQPGKGLNATQGSGFFTFVDWDAKMPLDVKYSYGIRGNKNITMVPRGVQTKWKVKSAWPSPSFDGDFLPTERDVTKSGFSSSHEISNLALGQALVMTEDLAAPEPYYDGNYMSGSKRAVEPGVSQSAIIALIEPVDLYSQVDRSVKYGFLFIGFTFLAFLMFDLVAGARVAAAEYLLTGTGLVLFFVMLLAFAEVVGFMWAYILAAGSITGLLTAYSAAVLKSWLRARVIGGLLIGLYATLYVLLNLEAYSLIIGSVLLFIALSVVMWATRAIDWSGIGRDTGDRDEATAPDASVRPSASVTSND</sequence>
<accession>A0ABV8RHQ2</accession>
<dbReference type="NCBIfam" id="NF008712">
    <property type="entry name" value="PRK11715.1-1"/>
    <property type="match status" value="1"/>
</dbReference>
<feature type="transmembrane region" description="Helical" evidence="2">
    <location>
        <begin position="322"/>
        <end position="343"/>
    </location>
</feature>
<dbReference type="RefSeq" id="WP_381422834.1">
    <property type="nucleotide sequence ID" value="NZ_JBHSDH010000013.1"/>
</dbReference>
<feature type="transmembrane region" description="Helical" evidence="2">
    <location>
        <begin position="350"/>
        <end position="368"/>
    </location>
</feature>
<keyword evidence="2" id="KW-0812">Transmembrane</keyword>
<keyword evidence="2" id="KW-1133">Transmembrane helix</keyword>
<dbReference type="Proteomes" id="UP001595887">
    <property type="component" value="Unassembled WGS sequence"/>
</dbReference>
<dbReference type="InterPro" id="IPR010364">
    <property type="entry name" value="Uncharacterised_IM_CreD"/>
</dbReference>
<comment type="caution">
    <text evidence="3">The sequence shown here is derived from an EMBL/GenBank/DDBJ whole genome shotgun (WGS) entry which is preliminary data.</text>
</comment>
<feature type="transmembrane region" description="Helical" evidence="2">
    <location>
        <begin position="425"/>
        <end position="445"/>
    </location>
</feature>
<reference evidence="4" key="1">
    <citation type="journal article" date="2019" name="Int. J. Syst. Evol. Microbiol.">
        <title>The Global Catalogue of Microorganisms (GCM) 10K type strain sequencing project: providing services to taxonomists for standard genome sequencing and annotation.</title>
        <authorList>
            <consortium name="The Broad Institute Genomics Platform"/>
            <consortium name="The Broad Institute Genome Sequencing Center for Infectious Disease"/>
            <person name="Wu L."/>
            <person name="Ma J."/>
        </authorList>
    </citation>
    <scope>NUCLEOTIDE SEQUENCE [LARGE SCALE GENOMIC DNA]</scope>
    <source>
        <strain evidence="4">CECT 8531</strain>
    </source>
</reference>
<proteinExistence type="predicted"/>
<dbReference type="PANTHER" id="PTHR30092">
    <property type="entry name" value="INNER MEMBRANE PROTEIN CRED"/>
    <property type="match status" value="1"/>
</dbReference>
<organism evidence="3 4">
    <name type="scientific">Sphingorhabdus arenilitoris</name>
    <dbReference type="NCBI Taxonomy" id="1490041"/>
    <lineage>
        <taxon>Bacteria</taxon>
        <taxon>Pseudomonadati</taxon>
        <taxon>Pseudomonadota</taxon>
        <taxon>Alphaproteobacteria</taxon>
        <taxon>Sphingomonadales</taxon>
        <taxon>Sphingomonadaceae</taxon>
        <taxon>Sphingorhabdus</taxon>
    </lineage>
</organism>
<dbReference type="PIRSF" id="PIRSF004548">
    <property type="entry name" value="CreD"/>
    <property type="match status" value="1"/>
</dbReference>
<dbReference type="EMBL" id="JBHSDH010000013">
    <property type="protein sequence ID" value="MFC4292279.1"/>
    <property type="molecule type" value="Genomic_DNA"/>
</dbReference>
<name>A0ABV8RHQ2_9SPHN</name>
<evidence type="ECO:0000313" key="4">
    <source>
        <dbReference type="Proteomes" id="UP001595887"/>
    </source>
</evidence>
<protein>
    <submittedName>
        <fullName evidence="3">Cell envelope integrity protein CreD</fullName>
    </submittedName>
</protein>
<feature type="transmembrane region" description="Helical" evidence="2">
    <location>
        <begin position="374"/>
        <end position="393"/>
    </location>
</feature>
<feature type="transmembrane region" description="Helical" evidence="2">
    <location>
        <begin position="400"/>
        <end position="419"/>
    </location>
</feature>
<evidence type="ECO:0000256" key="2">
    <source>
        <dbReference type="SAM" id="Phobius"/>
    </source>
</evidence>
<dbReference type="Pfam" id="PF06123">
    <property type="entry name" value="CreD"/>
    <property type="match status" value="1"/>
</dbReference>